<keyword evidence="5 10" id="KW-0808">Transferase</keyword>
<accession>F4A1I9</accession>
<comment type="cofactor">
    <cofactor evidence="1">
        <name>Zn(2+)</name>
        <dbReference type="ChEBI" id="CHEBI:29105"/>
    </cofactor>
</comment>
<dbReference type="STRING" id="697281.Mahau_0825"/>
<dbReference type="eggNOG" id="COG4869">
    <property type="taxonomic scope" value="Bacteria"/>
</dbReference>
<keyword evidence="7" id="KW-0862">Zinc</keyword>
<dbReference type="PIRSF" id="PIRSF010130">
    <property type="entry name" value="PduL"/>
    <property type="match status" value="1"/>
</dbReference>
<dbReference type="PANTHER" id="PTHR39453">
    <property type="entry name" value="PHOSPHATE PROPANOYLTRANSFERASE"/>
    <property type="match status" value="1"/>
</dbReference>
<dbReference type="Proteomes" id="UP000008457">
    <property type="component" value="Chromosome"/>
</dbReference>
<evidence type="ECO:0000256" key="10">
    <source>
        <dbReference type="PIRNR" id="PIRNR010130"/>
    </source>
</evidence>
<comment type="catalytic activity">
    <reaction evidence="9 10">
        <text>propanoyl-CoA + phosphate = propanoyl phosphate + CoA</text>
        <dbReference type="Rhea" id="RHEA:28046"/>
        <dbReference type="ChEBI" id="CHEBI:43474"/>
        <dbReference type="ChEBI" id="CHEBI:57287"/>
        <dbReference type="ChEBI" id="CHEBI:57392"/>
        <dbReference type="ChEBI" id="CHEBI:58933"/>
        <dbReference type="EC" id="2.3.1.222"/>
    </reaction>
</comment>
<evidence type="ECO:0000256" key="7">
    <source>
        <dbReference type="ARBA" id="ARBA00022833"/>
    </source>
</evidence>
<comment type="similarity">
    <text evidence="2 10">Belongs to the PduL family.</text>
</comment>
<keyword evidence="6" id="KW-0479">Metal-binding</keyword>
<sequence length="210" mass="23176">MDRDKLLELITKAVIEELQYQKRRVPVGVSARHIHVSRQDLDTLFGKGYQLHKLKPLMADDFASEETVTLVGPNLRTIERVRILGPERKRTQVEIARTDAVRLGVNPPVRPSGDVDGSAGIVVVGPKGALNLKEGCILANRHIHMTPADAEPIGLKDNDYVTVRAGGEKGAVLYNVQIRVNEKFDTEMHIDTDDANAIGVRCGDLVEIML</sequence>
<evidence type="ECO:0000256" key="1">
    <source>
        <dbReference type="ARBA" id="ARBA00001947"/>
    </source>
</evidence>
<organism evidence="11 12">
    <name type="scientific">Mahella australiensis (strain DSM 15567 / CIP 107919 / 50-1 BON)</name>
    <dbReference type="NCBI Taxonomy" id="697281"/>
    <lineage>
        <taxon>Bacteria</taxon>
        <taxon>Bacillati</taxon>
        <taxon>Bacillota</taxon>
        <taxon>Clostridia</taxon>
        <taxon>Thermoanaerobacterales</taxon>
        <taxon>Thermoanaerobacterales Family IV. Incertae Sedis</taxon>
        <taxon>Mahella</taxon>
    </lineage>
</organism>
<dbReference type="InterPro" id="IPR008300">
    <property type="entry name" value="PTAC"/>
</dbReference>
<dbReference type="GO" id="GO:0046872">
    <property type="term" value="F:metal ion binding"/>
    <property type="evidence" value="ECO:0007669"/>
    <property type="project" value="UniProtKB-KW"/>
</dbReference>
<reference evidence="12" key="1">
    <citation type="submission" date="2010-11" db="EMBL/GenBank/DDBJ databases">
        <title>The complete genome of Mahella australiensis DSM 15567.</title>
        <authorList>
            <consortium name="US DOE Joint Genome Institute (JGI-PGF)"/>
            <person name="Lucas S."/>
            <person name="Copeland A."/>
            <person name="Lapidus A."/>
            <person name="Bruce D."/>
            <person name="Goodwin L."/>
            <person name="Pitluck S."/>
            <person name="Kyrpides N."/>
            <person name="Mavromatis K."/>
            <person name="Pagani I."/>
            <person name="Ivanova N."/>
            <person name="Teshima H."/>
            <person name="Brettin T."/>
            <person name="Detter J.C."/>
            <person name="Han C."/>
            <person name="Tapia R."/>
            <person name="Land M."/>
            <person name="Hauser L."/>
            <person name="Markowitz V."/>
            <person name="Cheng J.-F."/>
            <person name="Hugenholtz P."/>
            <person name="Woyke T."/>
            <person name="Wu D."/>
            <person name="Spring S."/>
            <person name="Pukall R."/>
            <person name="Steenblock K."/>
            <person name="Schneider S."/>
            <person name="Klenk H.-P."/>
            <person name="Eisen J.A."/>
        </authorList>
    </citation>
    <scope>NUCLEOTIDE SEQUENCE [LARGE SCALE GENOMIC DNA]</scope>
    <source>
        <strain evidence="12">DSM 15567 / CIP 107919 / 50-1 BON</strain>
    </source>
</reference>
<dbReference type="AlphaFoldDB" id="F4A1I9"/>
<evidence type="ECO:0000256" key="2">
    <source>
        <dbReference type="ARBA" id="ARBA00007342"/>
    </source>
</evidence>
<dbReference type="NCBIfam" id="NF011652">
    <property type="entry name" value="PRK15070.1"/>
    <property type="match status" value="1"/>
</dbReference>
<dbReference type="GO" id="GO:0051144">
    <property type="term" value="P:1,2-propanediol catabolic process"/>
    <property type="evidence" value="ECO:0007669"/>
    <property type="project" value="UniProtKB-UniPathway"/>
</dbReference>
<proteinExistence type="inferred from homology"/>
<evidence type="ECO:0000313" key="11">
    <source>
        <dbReference type="EMBL" id="AEE96023.1"/>
    </source>
</evidence>
<evidence type="ECO:0000256" key="4">
    <source>
        <dbReference type="ARBA" id="ARBA00020837"/>
    </source>
</evidence>
<evidence type="ECO:0000256" key="3">
    <source>
        <dbReference type="ARBA" id="ARBA00012206"/>
    </source>
</evidence>
<dbReference type="PANTHER" id="PTHR39453:SF1">
    <property type="entry name" value="PHOSPHATE PROPANOYLTRANSFERASE"/>
    <property type="match status" value="1"/>
</dbReference>
<keyword evidence="8 10" id="KW-0012">Acyltransferase</keyword>
<comment type="function">
    <text evidence="10">Involved in 1,2-propanediol (1,2-PD) degradation by catalyzing the conversion of propanoyl-CoA to propanoyl-phosphate.</text>
</comment>
<evidence type="ECO:0000256" key="6">
    <source>
        <dbReference type="ARBA" id="ARBA00022723"/>
    </source>
</evidence>
<evidence type="ECO:0000256" key="8">
    <source>
        <dbReference type="ARBA" id="ARBA00023315"/>
    </source>
</evidence>
<dbReference type="UniPathway" id="UPA00621"/>
<name>F4A1I9_MAHA5</name>
<reference evidence="11 12" key="2">
    <citation type="journal article" date="2011" name="Stand. Genomic Sci.">
        <title>Complete genome sequence of Mahella australiensis type strain (50-1 BON).</title>
        <authorList>
            <person name="Sikorski J."/>
            <person name="Teshima H."/>
            <person name="Nolan M."/>
            <person name="Lucas S."/>
            <person name="Hammon N."/>
            <person name="Deshpande S."/>
            <person name="Cheng J.F."/>
            <person name="Pitluck S."/>
            <person name="Liolios K."/>
            <person name="Pagani I."/>
            <person name="Ivanova N."/>
            <person name="Huntemann M."/>
            <person name="Mavromatis K."/>
            <person name="Ovchinikova G."/>
            <person name="Pati A."/>
            <person name="Tapia R."/>
            <person name="Han C."/>
            <person name="Goodwin L."/>
            <person name="Chen A."/>
            <person name="Palaniappan K."/>
            <person name="Land M."/>
            <person name="Hauser L."/>
            <person name="Ngatchou-Djao O.D."/>
            <person name="Rohde M."/>
            <person name="Pukall R."/>
            <person name="Spring S."/>
            <person name="Abt B."/>
            <person name="Goker M."/>
            <person name="Detter J.C."/>
            <person name="Woyke T."/>
            <person name="Bristow J."/>
            <person name="Markowitz V."/>
            <person name="Hugenholtz P."/>
            <person name="Eisen J.A."/>
            <person name="Kyrpides N.C."/>
            <person name="Klenk H.P."/>
            <person name="Lapidus A."/>
        </authorList>
    </citation>
    <scope>NUCLEOTIDE SEQUENCE [LARGE SCALE GENOMIC DNA]</scope>
    <source>
        <strain evidence="12">DSM 15567 / CIP 107919 / 50-1 BON</strain>
    </source>
</reference>
<dbReference type="EC" id="2.3.1.222" evidence="3 10"/>
<gene>
    <name evidence="11" type="ordered locus">Mahau_0825</name>
</gene>
<evidence type="ECO:0000256" key="9">
    <source>
        <dbReference type="ARBA" id="ARBA00047589"/>
    </source>
</evidence>
<keyword evidence="12" id="KW-1185">Reference proteome</keyword>
<dbReference type="Pfam" id="PF06130">
    <property type="entry name" value="PTAC"/>
    <property type="match status" value="1"/>
</dbReference>
<dbReference type="KEGG" id="mas:Mahau_0825"/>
<protein>
    <recommendedName>
        <fullName evidence="4 10">Phosphate propanoyltransferase</fullName>
        <ecNumber evidence="3 10">2.3.1.222</ecNumber>
    </recommendedName>
</protein>
<dbReference type="EMBL" id="CP002360">
    <property type="protein sequence ID" value="AEE96023.1"/>
    <property type="molecule type" value="Genomic_DNA"/>
</dbReference>
<evidence type="ECO:0000313" key="12">
    <source>
        <dbReference type="Proteomes" id="UP000008457"/>
    </source>
</evidence>
<dbReference type="OrthoDB" id="9784365at2"/>
<dbReference type="HOGENOM" id="CLU_080676_1_0_9"/>
<comment type="pathway">
    <text evidence="10">Polyol metabolism; 1,2-propanediol degradation.</text>
</comment>
<dbReference type="GO" id="GO:0016747">
    <property type="term" value="F:acyltransferase activity, transferring groups other than amino-acyl groups"/>
    <property type="evidence" value="ECO:0007669"/>
    <property type="project" value="InterPro"/>
</dbReference>
<evidence type="ECO:0000256" key="5">
    <source>
        <dbReference type="ARBA" id="ARBA00022679"/>
    </source>
</evidence>
<dbReference type="RefSeq" id="WP_013780453.1">
    <property type="nucleotide sequence ID" value="NC_015520.1"/>
</dbReference>